<dbReference type="KEGG" id="esa:ESA_02720"/>
<organism evidence="1 2">
    <name type="scientific">Cronobacter sakazakii (strain ATCC BAA-894)</name>
    <name type="common">Enterobacter sakazakii</name>
    <dbReference type="NCBI Taxonomy" id="290339"/>
    <lineage>
        <taxon>Bacteria</taxon>
        <taxon>Pseudomonadati</taxon>
        <taxon>Pseudomonadota</taxon>
        <taxon>Gammaproteobacteria</taxon>
        <taxon>Enterobacterales</taxon>
        <taxon>Enterobacteriaceae</taxon>
        <taxon>Cronobacter</taxon>
    </lineage>
</organism>
<keyword evidence="2" id="KW-1185">Reference proteome</keyword>
<dbReference type="EMBL" id="CP000783">
    <property type="protein sequence ID" value="ABU77952.1"/>
    <property type="molecule type" value="Genomic_DNA"/>
</dbReference>
<gene>
    <name evidence="1" type="ordered locus">ESA_02720</name>
</gene>
<protein>
    <submittedName>
        <fullName evidence="1">Uncharacterized protein</fullName>
    </submittedName>
</protein>
<evidence type="ECO:0000313" key="1">
    <source>
        <dbReference type="EMBL" id="ABU77952.1"/>
    </source>
</evidence>
<sequence length="171" mass="19512">MRGYILSRFDFTQQVRCVTADAFSSDFDSLDNTLRVNDERTAVSQTFVFTHDFEVTGQGASRVADHRVFDFRDGVGAAVPRFVGEVGIGRNGVNVYAQFLQFFVVVSHVAQFGRAYEGKVSRIEEEYAPAAFRVFLGNFDELTVFERHVFERFDFGINQGHLYFLRVFDGM</sequence>
<evidence type="ECO:0000313" key="2">
    <source>
        <dbReference type="Proteomes" id="UP000000260"/>
    </source>
</evidence>
<dbReference type="HOGENOM" id="CLU_1560398_0_0_6"/>
<proteinExistence type="predicted"/>
<accession>A7MK23</accession>
<reference evidence="1 2" key="1">
    <citation type="journal article" date="2010" name="PLoS ONE">
        <title>Genome sequence of Cronobacter sakazakii BAA-894 and comparative genomic hybridization analysis with other Cronobacter species.</title>
        <authorList>
            <person name="Kucerova E."/>
            <person name="Clifton S.W."/>
            <person name="Xia X.Q."/>
            <person name="Long F."/>
            <person name="Porwollik S."/>
            <person name="Fulton L."/>
            <person name="Fronick C."/>
            <person name="Minx P."/>
            <person name="Kyung K."/>
            <person name="Warren W."/>
            <person name="Fulton R."/>
            <person name="Feng D."/>
            <person name="Wollam A."/>
            <person name="Shah N."/>
            <person name="Bhonagiri V."/>
            <person name="Nash W.E."/>
            <person name="Hallsworth-Pepin K."/>
            <person name="Wilson R.K."/>
            <person name="McClelland M."/>
            <person name="Forsythe S.J."/>
        </authorList>
    </citation>
    <scope>NUCLEOTIDE SEQUENCE [LARGE SCALE GENOMIC DNA]</scope>
    <source>
        <strain evidence="1 2">ATCC BAA-894</strain>
    </source>
</reference>
<dbReference type="Proteomes" id="UP000000260">
    <property type="component" value="Chromosome"/>
</dbReference>
<dbReference type="AlphaFoldDB" id="A7MK23"/>
<name>A7MK23_CROS8</name>